<evidence type="ECO:0000256" key="6">
    <source>
        <dbReference type="ARBA" id="ARBA00022691"/>
    </source>
</evidence>
<gene>
    <name evidence="8" type="ORF">BACSTE_00648</name>
</gene>
<dbReference type="PROSITE" id="PS00839">
    <property type="entry name" value="SUMT_1"/>
    <property type="match status" value="1"/>
</dbReference>
<evidence type="ECO:0000313" key="8">
    <source>
        <dbReference type="EMBL" id="EDS16517.1"/>
    </source>
</evidence>
<evidence type="ECO:0000256" key="3">
    <source>
        <dbReference type="ARBA" id="ARBA00022573"/>
    </source>
</evidence>
<dbReference type="Gene3D" id="3.40.1010.10">
    <property type="entry name" value="Cobalt-precorrin-4 Transmethylase, Domain 1"/>
    <property type="match status" value="1"/>
</dbReference>
<evidence type="ECO:0000256" key="4">
    <source>
        <dbReference type="ARBA" id="ARBA00022603"/>
    </source>
</evidence>
<dbReference type="InterPro" id="IPR014777">
    <property type="entry name" value="4pyrrole_Mease_sub1"/>
</dbReference>
<evidence type="ECO:0000313" key="9">
    <source>
        <dbReference type="Proteomes" id="UP000004713"/>
    </source>
</evidence>
<dbReference type="PANTHER" id="PTHR43467">
    <property type="entry name" value="COBALT-PRECORRIN-2 C(20)-METHYLTRANSFERASE"/>
    <property type="match status" value="1"/>
</dbReference>
<comment type="caution">
    <text evidence="8">The sequence shown here is derived from an EMBL/GenBank/DDBJ whole genome shotgun (WGS) entry which is preliminary data.</text>
</comment>
<keyword evidence="5 8" id="KW-0808">Transferase</keyword>
<dbReference type="GO" id="GO:0030788">
    <property type="term" value="F:precorrin-2 C20-methyltransferase activity"/>
    <property type="evidence" value="ECO:0007669"/>
    <property type="project" value="InterPro"/>
</dbReference>
<proteinExistence type="inferred from homology"/>
<comment type="pathway">
    <text evidence="1">Cofactor biosynthesis; adenosylcobalamin biosynthesis.</text>
</comment>
<dbReference type="EMBL" id="ABFZ02000016">
    <property type="protein sequence ID" value="EDS16517.1"/>
    <property type="molecule type" value="Genomic_DNA"/>
</dbReference>
<dbReference type="eggNOG" id="COG2243">
    <property type="taxonomic scope" value="Bacteria"/>
</dbReference>
<organism evidence="8 9">
    <name type="scientific">Bacteroides stercoris ATCC 43183</name>
    <dbReference type="NCBI Taxonomy" id="449673"/>
    <lineage>
        <taxon>Bacteria</taxon>
        <taxon>Pseudomonadati</taxon>
        <taxon>Bacteroidota</taxon>
        <taxon>Bacteroidia</taxon>
        <taxon>Bacteroidales</taxon>
        <taxon>Bacteroidaceae</taxon>
        <taxon>Bacteroides</taxon>
    </lineage>
</organism>
<name>B0NMD3_BACSE</name>
<accession>B0NMD3</accession>
<reference evidence="8 9" key="2">
    <citation type="submission" date="2007-11" db="EMBL/GenBank/DDBJ databases">
        <authorList>
            <person name="Fulton L."/>
            <person name="Clifton S."/>
            <person name="Fulton B."/>
            <person name="Xu J."/>
            <person name="Minx P."/>
            <person name="Pepin K.H."/>
            <person name="Johnson M."/>
            <person name="Thiruvilangam P."/>
            <person name="Bhonagiri V."/>
            <person name="Nash W.E."/>
            <person name="Mardis E.R."/>
            <person name="Wilson R.K."/>
        </authorList>
    </citation>
    <scope>NUCLEOTIDE SEQUENCE [LARGE SCALE GENOMIC DNA]</scope>
    <source>
        <strain evidence="8 9">ATCC 43183</strain>
    </source>
</reference>
<dbReference type="PANTHER" id="PTHR43467:SF2">
    <property type="entry name" value="COBALT-PRECORRIN-2 C(20)-METHYLTRANSFERASE"/>
    <property type="match status" value="1"/>
</dbReference>
<dbReference type="CDD" id="cd11645">
    <property type="entry name" value="Precorrin_2_C20_MT"/>
    <property type="match status" value="1"/>
</dbReference>
<dbReference type="InterPro" id="IPR014776">
    <property type="entry name" value="4pyrrole_Mease_sub2"/>
</dbReference>
<sequence>MCLFPILRHTLSRHFLEEAAECSQVLKAQNGADFLSALPCVQQQASGFRIYPFVNDAKRRRQSAGRKQVGERLRRTAKHIGIVLHLFLFTEILVYQHIEPTGNIESPLILLPHTKPCTCYARTGDDETFQYNPQHLFLKIVINGGLLTEDADYIMQVGRLLLGQLQPHHPGRTVEQKAVAGHLIVMSVDAVEVTVENKGQKLTCHLFDSQMMQRGKRDNLVFRQLHGYMVYLDGERAALYPEKLIQSLVALQRLVFVKAGCHCDIAVQTRIQLVVHRLPLFVRVTKIANILLTIDYFPIFAHKKNRMSPIQFVSLGPGEAELITLKGLKALQNADCIFCPETPVRDGHSLSRAADIMLRLDIPANRIRRFSLPMSKQRTDALNAYDQVYAAALSLHHAGKKVAIVAEGDAGFYSSVHYIYEKLQAAGIPVEQIAGIPAFIAAGARGGLHIASREERLTVIPGITTAEEIERLIQSQNTVVIMKLSQCTDEVHRCIRLHPEYDYRYFENVGTPQEKYISDGQQLETLRFPYFSLLIIRHNGF</sequence>
<protein>
    <submittedName>
        <fullName evidence="8">Putative precorrin-2 C(20)-methyltransferase</fullName>
    </submittedName>
</protein>
<evidence type="ECO:0000256" key="2">
    <source>
        <dbReference type="ARBA" id="ARBA00005879"/>
    </source>
</evidence>
<dbReference type="InterPro" id="IPR003043">
    <property type="entry name" value="Uropor_MeTrfase_CS"/>
</dbReference>
<reference evidence="8 9" key="1">
    <citation type="submission" date="2007-11" db="EMBL/GenBank/DDBJ databases">
        <title>Draft genome sequence of Bacteroides stercoris(ATCC 43183).</title>
        <authorList>
            <person name="Sudarsanam P."/>
            <person name="Ley R."/>
            <person name="Guruge J."/>
            <person name="Turnbaugh P.J."/>
            <person name="Mahowald M."/>
            <person name="Liep D."/>
            <person name="Gordon J."/>
        </authorList>
    </citation>
    <scope>NUCLEOTIDE SEQUENCE [LARGE SCALE GENOMIC DNA]</scope>
    <source>
        <strain evidence="8 9">ATCC 43183</strain>
    </source>
</reference>
<dbReference type="GO" id="GO:0009236">
    <property type="term" value="P:cobalamin biosynthetic process"/>
    <property type="evidence" value="ECO:0007669"/>
    <property type="project" value="UniProtKB-KW"/>
</dbReference>
<dbReference type="InterPro" id="IPR000878">
    <property type="entry name" value="4pyrrol_Mease"/>
</dbReference>
<feature type="domain" description="Tetrapyrrole methylase" evidence="7">
    <location>
        <begin position="311"/>
        <end position="517"/>
    </location>
</feature>
<dbReference type="SUPFAM" id="SSF53790">
    <property type="entry name" value="Tetrapyrrole methylase"/>
    <property type="match status" value="1"/>
</dbReference>
<evidence type="ECO:0000256" key="5">
    <source>
        <dbReference type="ARBA" id="ARBA00022679"/>
    </source>
</evidence>
<dbReference type="InterPro" id="IPR035996">
    <property type="entry name" value="4pyrrol_Methylase_sf"/>
</dbReference>
<dbReference type="AlphaFoldDB" id="B0NMD3"/>
<dbReference type="HOGENOM" id="CLU_503148_0_0_10"/>
<comment type="similarity">
    <text evidence="2">Belongs to the precorrin methyltransferase family.</text>
</comment>
<dbReference type="Proteomes" id="UP000004713">
    <property type="component" value="Unassembled WGS sequence"/>
</dbReference>
<dbReference type="InterPro" id="IPR012382">
    <property type="entry name" value="CobI/CbiL"/>
</dbReference>
<keyword evidence="4 8" id="KW-0489">Methyltransferase</keyword>
<dbReference type="Pfam" id="PF00590">
    <property type="entry name" value="TP_methylase"/>
    <property type="match status" value="1"/>
</dbReference>
<dbReference type="GO" id="GO:0032259">
    <property type="term" value="P:methylation"/>
    <property type="evidence" value="ECO:0007669"/>
    <property type="project" value="UniProtKB-KW"/>
</dbReference>
<keyword evidence="6" id="KW-0949">S-adenosyl-L-methionine</keyword>
<keyword evidence="3" id="KW-0169">Cobalamin biosynthesis</keyword>
<dbReference type="Gene3D" id="3.30.950.10">
    <property type="entry name" value="Methyltransferase, Cobalt-precorrin-4 Transmethylase, Domain 2"/>
    <property type="match status" value="1"/>
</dbReference>
<evidence type="ECO:0000259" key="7">
    <source>
        <dbReference type="Pfam" id="PF00590"/>
    </source>
</evidence>
<evidence type="ECO:0000256" key="1">
    <source>
        <dbReference type="ARBA" id="ARBA00004953"/>
    </source>
</evidence>